<comment type="caution">
    <text evidence="1">The sequence shown here is derived from an EMBL/GenBank/DDBJ whole genome shotgun (WGS) entry which is preliminary data.</text>
</comment>
<reference evidence="1 2" key="2">
    <citation type="journal article" date="2022" name="Mol. Ecol. Resour.">
        <title>The genomes of chicory, endive, great burdock and yacon provide insights into Asteraceae paleo-polyploidization history and plant inulin production.</title>
        <authorList>
            <person name="Fan W."/>
            <person name="Wang S."/>
            <person name="Wang H."/>
            <person name="Wang A."/>
            <person name="Jiang F."/>
            <person name="Liu H."/>
            <person name="Zhao H."/>
            <person name="Xu D."/>
            <person name="Zhang Y."/>
        </authorList>
    </citation>
    <scope>NUCLEOTIDE SEQUENCE [LARGE SCALE GENOMIC DNA]</scope>
    <source>
        <strain evidence="2">cv. Punajuju</strain>
        <tissue evidence="1">Leaves</tissue>
    </source>
</reference>
<name>A0ACB9F9F5_CICIN</name>
<dbReference type="Proteomes" id="UP001055811">
    <property type="component" value="Linkage Group LG03"/>
</dbReference>
<sequence length="146" mass="15918">MSGSLTRDPIAQHILKDETDIPALGYKGETDIPALGQGVSGHHRHSLVQLGEEKRLIRVNEGLESHPSPVKGEVGGWRGCAGYEIKERRESRGRRWNCVRSGLFDRGVVAVVVTALCVVGDEVGDGSSIRLRLKEASLMEGTTTRF</sequence>
<accession>A0ACB9F9F5</accession>
<protein>
    <submittedName>
        <fullName evidence="1">Uncharacterized protein</fullName>
    </submittedName>
</protein>
<organism evidence="1 2">
    <name type="scientific">Cichorium intybus</name>
    <name type="common">Chicory</name>
    <dbReference type="NCBI Taxonomy" id="13427"/>
    <lineage>
        <taxon>Eukaryota</taxon>
        <taxon>Viridiplantae</taxon>
        <taxon>Streptophyta</taxon>
        <taxon>Embryophyta</taxon>
        <taxon>Tracheophyta</taxon>
        <taxon>Spermatophyta</taxon>
        <taxon>Magnoliopsida</taxon>
        <taxon>eudicotyledons</taxon>
        <taxon>Gunneridae</taxon>
        <taxon>Pentapetalae</taxon>
        <taxon>asterids</taxon>
        <taxon>campanulids</taxon>
        <taxon>Asterales</taxon>
        <taxon>Asteraceae</taxon>
        <taxon>Cichorioideae</taxon>
        <taxon>Cichorieae</taxon>
        <taxon>Cichoriinae</taxon>
        <taxon>Cichorium</taxon>
    </lineage>
</organism>
<proteinExistence type="predicted"/>
<reference evidence="2" key="1">
    <citation type="journal article" date="2022" name="Mol. Ecol. Resour.">
        <title>The genomes of chicory, endive, great burdock and yacon provide insights into Asteraceae palaeo-polyploidization history and plant inulin production.</title>
        <authorList>
            <person name="Fan W."/>
            <person name="Wang S."/>
            <person name="Wang H."/>
            <person name="Wang A."/>
            <person name="Jiang F."/>
            <person name="Liu H."/>
            <person name="Zhao H."/>
            <person name="Xu D."/>
            <person name="Zhang Y."/>
        </authorList>
    </citation>
    <scope>NUCLEOTIDE SEQUENCE [LARGE SCALE GENOMIC DNA]</scope>
    <source>
        <strain evidence="2">cv. Punajuju</strain>
    </source>
</reference>
<evidence type="ECO:0000313" key="2">
    <source>
        <dbReference type="Proteomes" id="UP001055811"/>
    </source>
</evidence>
<evidence type="ECO:0000313" key="1">
    <source>
        <dbReference type="EMBL" id="KAI3767775.1"/>
    </source>
</evidence>
<gene>
    <name evidence="1" type="ORF">L2E82_18178</name>
</gene>
<dbReference type="EMBL" id="CM042011">
    <property type="protein sequence ID" value="KAI3767775.1"/>
    <property type="molecule type" value="Genomic_DNA"/>
</dbReference>
<keyword evidence="2" id="KW-1185">Reference proteome</keyword>